<reference evidence="1 2" key="1">
    <citation type="journal article" date="2018" name="Science">
        <title>The opium poppy genome and morphinan production.</title>
        <authorList>
            <person name="Guo L."/>
            <person name="Winzer T."/>
            <person name="Yang X."/>
            <person name="Li Y."/>
            <person name="Ning Z."/>
            <person name="He Z."/>
            <person name="Teodor R."/>
            <person name="Lu Y."/>
            <person name="Bowser T.A."/>
            <person name="Graham I.A."/>
            <person name="Ye K."/>
        </authorList>
    </citation>
    <scope>NUCLEOTIDE SEQUENCE [LARGE SCALE GENOMIC DNA]</scope>
    <source>
        <strain evidence="2">cv. HN1</strain>
        <tissue evidence="1">Leaves</tissue>
    </source>
</reference>
<dbReference type="Gramene" id="RZC54820">
    <property type="protein sequence ID" value="RZC54820"/>
    <property type="gene ID" value="C5167_013670"/>
</dbReference>
<evidence type="ECO:0000313" key="2">
    <source>
        <dbReference type="Proteomes" id="UP000316621"/>
    </source>
</evidence>
<dbReference type="AlphaFoldDB" id="A0A4Y7J434"/>
<protein>
    <submittedName>
        <fullName evidence="1">Uncharacterized protein</fullName>
    </submittedName>
</protein>
<proteinExistence type="predicted"/>
<gene>
    <name evidence="1" type="ORF">C5167_013670</name>
</gene>
<name>A0A4Y7J434_PAPSO</name>
<dbReference type="EMBL" id="CM010717">
    <property type="protein sequence ID" value="RZC54820.1"/>
    <property type="molecule type" value="Genomic_DNA"/>
</dbReference>
<organism evidence="1 2">
    <name type="scientific">Papaver somniferum</name>
    <name type="common">Opium poppy</name>
    <dbReference type="NCBI Taxonomy" id="3469"/>
    <lineage>
        <taxon>Eukaryota</taxon>
        <taxon>Viridiplantae</taxon>
        <taxon>Streptophyta</taxon>
        <taxon>Embryophyta</taxon>
        <taxon>Tracheophyta</taxon>
        <taxon>Spermatophyta</taxon>
        <taxon>Magnoliopsida</taxon>
        <taxon>Ranunculales</taxon>
        <taxon>Papaveraceae</taxon>
        <taxon>Papaveroideae</taxon>
        <taxon>Papaver</taxon>
    </lineage>
</organism>
<sequence>MEKDKPVSFQIWVKSKLGFQMAKTKIRHPVLLREPCRPSVNRKWSGTEMDKHKKPRCCTRCDGENHNISTCQGGAVGSNPKKKGARTECQVDGVSFVEKAEEICNIYFNCCYKEDVNIAFCSCSSKEE</sequence>
<accession>A0A4Y7J434</accession>
<evidence type="ECO:0000313" key="1">
    <source>
        <dbReference type="EMBL" id="RZC54820.1"/>
    </source>
</evidence>
<dbReference type="Proteomes" id="UP000316621">
    <property type="component" value="Chromosome 3"/>
</dbReference>
<keyword evidence="2" id="KW-1185">Reference proteome</keyword>